<keyword evidence="4" id="KW-1185">Reference proteome</keyword>
<dbReference type="HOGENOM" id="CLU_025521_0_0_1"/>
<keyword evidence="1" id="KW-1133">Transmembrane helix</keyword>
<feature type="domain" description="CorA-like transporter" evidence="2">
    <location>
        <begin position="12"/>
        <end position="277"/>
    </location>
</feature>
<evidence type="ECO:0000259" key="2">
    <source>
        <dbReference type="Pfam" id="PF26616"/>
    </source>
</evidence>
<organism evidence="3 4">
    <name type="scientific">Glarea lozoyensis (strain ATCC 20868 / MF5171)</name>
    <dbReference type="NCBI Taxonomy" id="1116229"/>
    <lineage>
        <taxon>Eukaryota</taxon>
        <taxon>Fungi</taxon>
        <taxon>Dikarya</taxon>
        <taxon>Ascomycota</taxon>
        <taxon>Pezizomycotina</taxon>
        <taxon>Leotiomycetes</taxon>
        <taxon>Helotiales</taxon>
        <taxon>Helotiaceae</taxon>
        <taxon>Glarea</taxon>
    </lineage>
</organism>
<protein>
    <recommendedName>
        <fullName evidence="2">CorA-like transporter domain-containing protein</fullName>
    </recommendedName>
</protein>
<dbReference type="GeneID" id="19460204"/>
<feature type="transmembrane region" description="Helical" evidence="1">
    <location>
        <begin position="502"/>
        <end position="524"/>
    </location>
</feature>
<evidence type="ECO:0000313" key="3">
    <source>
        <dbReference type="EMBL" id="EPE29986.1"/>
    </source>
</evidence>
<dbReference type="STRING" id="1116229.S3DDB9"/>
<dbReference type="AlphaFoldDB" id="S3DDB9"/>
<reference evidence="3 4" key="1">
    <citation type="journal article" date="2013" name="BMC Genomics">
        <title>Genomics-driven discovery of the pneumocandin biosynthetic gene cluster in the fungus Glarea lozoyensis.</title>
        <authorList>
            <person name="Chen L."/>
            <person name="Yue Q."/>
            <person name="Zhang X."/>
            <person name="Xiang M."/>
            <person name="Wang C."/>
            <person name="Li S."/>
            <person name="Che Y."/>
            <person name="Ortiz-Lopez F.J."/>
            <person name="Bills G.F."/>
            <person name="Liu X."/>
            <person name="An Z."/>
        </authorList>
    </citation>
    <scope>NUCLEOTIDE SEQUENCE [LARGE SCALE GENOMIC DNA]</scope>
    <source>
        <strain evidence="4">ATCC 20868 / MF5171</strain>
    </source>
</reference>
<dbReference type="EMBL" id="KE145367">
    <property type="protein sequence ID" value="EPE29986.1"/>
    <property type="molecule type" value="Genomic_DNA"/>
</dbReference>
<proteinExistence type="predicted"/>
<evidence type="ECO:0000313" key="4">
    <source>
        <dbReference type="Proteomes" id="UP000016922"/>
    </source>
</evidence>
<dbReference type="OrthoDB" id="5396681at2759"/>
<dbReference type="InterPro" id="IPR058257">
    <property type="entry name" value="CorA-like_dom"/>
</dbReference>
<name>S3DDB9_GLAL2</name>
<dbReference type="KEGG" id="glz:GLAREA_01146"/>
<feature type="transmembrane region" description="Helical" evidence="1">
    <location>
        <begin position="106"/>
        <end position="127"/>
    </location>
</feature>
<accession>S3DDB9</accession>
<dbReference type="RefSeq" id="XP_008084095.1">
    <property type="nucleotide sequence ID" value="XM_008085904.1"/>
</dbReference>
<dbReference type="OMA" id="ICDASHN"/>
<gene>
    <name evidence="3" type="ORF">GLAREA_01146</name>
</gene>
<dbReference type="Gene3D" id="1.20.58.340">
    <property type="entry name" value="Magnesium transport protein CorA, transmembrane region"/>
    <property type="match status" value="1"/>
</dbReference>
<keyword evidence="1" id="KW-0812">Transmembrane</keyword>
<dbReference type="Pfam" id="PF26616">
    <property type="entry name" value="CorA-like"/>
    <property type="match status" value="1"/>
</dbReference>
<dbReference type="Proteomes" id="UP000016922">
    <property type="component" value="Unassembled WGS sequence"/>
</dbReference>
<feature type="transmembrane region" description="Helical" evidence="1">
    <location>
        <begin position="544"/>
        <end position="569"/>
    </location>
</feature>
<keyword evidence="1" id="KW-0472">Membrane</keyword>
<sequence>MAVLADQQLFERSCQDTAKFPQNLVYPDTYDHLLVSYLERLQKEESRLFHDEPKAEVSIRDFDDSSRVFENITVRSHIELKDYICGEKLFIHAKFSRDKLKVTREMLMFLFTYHQIMPVFLDFLFPFGKQHYAKEMNFSGFHFESRLSLHDESLKLLHLGRSGRDYRMCYNLKAVEPSPSQEEWPWSIRQTATYHCFDVETGKALWICIKGDQLMKKRVEASTKTKGSQNMSRFDTRISAFSSSIATHLLLFDWCREHWRWYIAFLEESLQKSTRDTLLLFEKPRTNTHVSIQREDTQRTLIAKPSRRHSSILKRKPPVLPAPRPIELPKYTPTEKLLPPPIPEPISSSAPQEPLEEDGEFSFGDLKRVQHLEEKANEMLQILDSNIAVLSEIKEHYQILISSSDFPAEIREGCARDIAKFERTTSSVINELRKQQSGTSSLLNLLKERKSLLYGILQFKNMESNKLFASRAQLSTANMETMTESMHQIAIKTKKETVSMRIITLVTLFFLPGTFISTIMSTDIVQYKISDNGKSQEIFQLGALQLYLAITLPLMFITFASWYGVYYWVDWKEKAKERVKRMRGGV</sequence>
<dbReference type="eggNOG" id="ENOG502SJEH">
    <property type="taxonomic scope" value="Eukaryota"/>
</dbReference>
<evidence type="ECO:0000256" key="1">
    <source>
        <dbReference type="SAM" id="Phobius"/>
    </source>
</evidence>